<keyword evidence="1" id="KW-0436">Ligase</keyword>
<dbReference type="InterPro" id="IPR036615">
    <property type="entry name" value="Mur_ligase_C_dom_sf"/>
</dbReference>
<feature type="domain" description="Mur ligase central" evidence="5">
    <location>
        <begin position="28"/>
        <end position="71"/>
    </location>
</feature>
<proteinExistence type="predicted"/>
<evidence type="ECO:0000259" key="5">
    <source>
        <dbReference type="Pfam" id="PF08245"/>
    </source>
</evidence>
<feature type="domain" description="Mur ligase C-terminal" evidence="4">
    <location>
        <begin position="276"/>
        <end position="404"/>
    </location>
</feature>
<evidence type="ECO:0000256" key="1">
    <source>
        <dbReference type="ARBA" id="ARBA00022598"/>
    </source>
</evidence>
<dbReference type="Gene3D" id="3.40.1190.10">
    <property type="entry name" value="Mur-like, catalytic domain"/>
    <property type="match status" value="1"/>
</dbReference>
<dbReference type="SUPFAM" id="SSF53244">
    <property type="entry name" value="MurD-like peptide ligases, peptide-binding domain"/>
    <property type="match status" value="1"/>
</dbReference>
<dbReference type="PANTHER" id="PTHR43024">
    <property type="entry name" value="UDP-N-ACETYLMURAMOYL-TRIPEPTIDE--D-ALANYL-D-ALANINE LIGASE"/>
    <property type="match status" value="1"/>
</dbReference>
<keyword evidence="2" id="KW-0547">Nucleotide-binding</keyword>
<keyword evidence="3" id="KW-0067">ATP-binding</keyword>
<dbReference type="AlphaFoldDB" id="A0A1F5TNA8"/>
<evidence type="ECO:0000259" key="4">
    <source>
        <dbReference type="Pfam" id="PF02875"/>
    </source>
</evidence>
<comment type="caution">
    <text evidence="6">The sequence shown here is derived from an EMBL/GenBank/DDBJ whole genome shotgun (WGS) entry which is preliminary data.</text>
</comment>
<dbReference type="Pfam" id="PF02875">
    <property type="entry name" value="Mur_ligase_C"/>
    <property type="match status" value="1"/>
</dbReference>
<dbReference type="InterPro" id="IPR051046">
    <property type="entry name" value="MurCDEF_CellWall_CoF430Synth"/>
</dbReference>
<dbReference type="Pfam" id="PF08245">
    <property type="entry name" value="Mur_ligase_M"/>
    <property type="match status" value="2"/>
</dbReference>
<dbReference type="InterPro" id="IPR004101">
    <property type="entry name" value="Mur_ligase_C"/>
</dbReference>
<evidence type="ECO:0000256" key="3">
    <source>
        <dbReference type="ARBA" id="ARBA00022840"/>
    </source>
</evidence>
<feature type="domain" description="Mur ligase central" evidence="5">
    <location>
        <begin position="100"/>
        <end position="208"/>
    </location>
</feature>
<dbReference type="InterPro" id="IPR013221">
    <property type="entry name" value="Mur_ligase_cen"/>
</dbReference>
<dbReference type="GO" id="GO:0016881">
    <property type="term" value="F:acid-amino acid ligase activity"/>
    <property type="evidence" value="ECO:0007669"/>
    <property type="project" value="InterPro"/>
</dbReference>
<dbReference type="SUPFAM" id="SSF53623">
    <property type="entry name" value="MurD-like peptide ligases, catalytic domain"/>
    <property type="match status" value="1"/>
</dbReference>
<dbReference type="InterPro" id="IPR036565">
    <property type="entry name" value="Mur-like_cat_sf"/>
</dbReference>
<name>A0A1F5TNA8_9BACT</name>
<sequence length="437" mass="48735">MLKKLLQFKLKILAKIILVKYKPDIIGITGSVGKTSAKNAIYAVLSTRFNVRKNIKNYNNEIGLPLTIIGAKSAGRSAIGWMIIFLKAAKLIFFRNKYYPKILVLEMGIDRAGDMSYLLSIAPCKVGVVTIIGHSHLKFFGSVEKIEKEKGKLIESLPKNGFAVLNYDDEKVKKTGDRSRARILSYGFGENAAVRAREVIFHYSKKNADGAGREEFLSGINFKLSYQGSFVPVFLPEVISKASVYAALAGASLGIVYEMNLIDVAEGLKTMEQPKGRMRVLPGIKNTLLIDDTYNSSPESSLLALDVLSAIPIREDARRFAILGDMLELGIFCEEGHRMVGKHIFESKIDKLITVGERSRDIARGAEGAGMKRDNIFHFPDAVQAGRFAQERMREGDLLLIKGSQGVRMEKVVKEIMRDPLKAEELLVRQTDEWENR</sequence>
<dbReference type="PANTHER" id="PTHR43024:SF1">
    <property type="entry name" value="UDP-N-ACETYLMURAMOYL-TRIPEPTIDE--D-ALANYL-D-ALANINE LIGASE"/>
    <property type="match status" value="1"/>
</dbReference>
<evidence type="ECO:0000256" key="2">
    <source>
        <dbReference type="ARBA" id="ARBA00022741"/>
    </source>
</evidence>
<evidence type="ECO:0000313" key="6">
    <source>
        <dbReference type="EMBL" id="OGF40327.1"/>
    </source>
</evidence>
<accession>A0A1F5TNA8</accession>
<reference evidence="6 7" key="1">
    <citation type="journal article" date="2016" name="Nat. Commun.">
        <title>Thousands of microbial genomes shed light on interconnected biogeochemical processes in an aquifer system.</title>
        <authorList>
            <person name="Anantharaman K."/>
            <person name="Brown C.T."/>
            <person name="Hug L.A."/>
            <person name="Sharon I."/>
            <person name="Castelle C.J."/>
            <person name="Probst A.J."/>
            <person name="Thomas B.C."/>
            <person name="Singh A."/>
            <person name="Wilkins M.J."/>
            <person name="Karaoz U."/>
            <person name="Brodie E.L."/>
            <person name="Williams K.H."/>
            <person name="Hubbard S.S."/>
            <person name="Banfield J.F."/>
        </authorList>
    </citation>
    <scope>NUCLEOTIDE SEQUENCE [LARGE SCALE GENOMIC DNA]</scope>
</reference>
<evidence type="ECO:0000313" key="7">
    <source>
        <dbReference type="Proteomes" id="UP000177579"/>
    </source>
</evidence>
<evidence type="ECO:0008006" key="8">
    <source>
        <dbReference type="Google" id="ProtNLM"/>
    </source>
</evidence>
<dbReference type="EMBL" id="MFGO01000031">
    <property type="protein sequence ID" value="OGF40327.1"/>
    <property type="molecule type" value="Genomic_DNA"/>
</dbReference>
<protein>
    <recommendedName>
        <fullName evidence="8">UDP-N-acetylmuramoyl-tripeptide--D-alanyl-D-alanine ligase</fullName>
    </recommendedName>
</protein>
<organism evidence="6 7">
    <name type="scientific">Candidatus Falkowbacteria bacterium RIFOXYD2_FULL_34_120</name>
    <dbReference type="NCBI Taxonomy" id="1798007"/>
    <lineage>
        <taxon>Bacteria</taxon>
        <taxon>Candidatus Falkowiibacteriota</taxon>
    </lineage>
</organism>
<gene>
    <name evidence="6" type="ORF">A2531_00560</name>
</gene>
<dbReference type="GO" id="GO:0005524">
    <property type="term" value="F:ATP binding"/>
    <property type="evidence" value="ECO:0007669"/>
    <property type="project" value="UniProtKB-KW"/>
</dbReference>
<dbReference type="Gene3D" id="3.90.190.20">
    <property type="entry name" value="Mur ligase, C-terminal domain"/>
    <property type="match status" value="1"/>
</dbReference>
<dbReference type="Proteomes" id="UP000177579">
    <property type="component" value="Unassembled WGS sequence"/>
</dbReference>